<accession>A0A538SQQ1</accession>
<dbReference type="AlphaFoldDB" id="A0A538SQQ1"/>
<dbReference type="EMBL" id="VBOU01000082">
    <property type="protein sequence ID" value="TMQ53701.1"/>
    <property type="molecule type" value="Genomic_DNA"/>
</dbReference>
<protein>
    <submittedName>
        <fullName evidence="3">Amidase</fullName>
    </submittedName>
</protein>
<evidence type="ECO:0000313" key="3">
    <source>
        <dbReference type="EMBL" id="TMQ53701.1"/>
    </source>
</evidence>
<comment type="caution">
    <text evidence="3">The sequence shown here is derived from an EMBL/GenBank/DDBJ whole genome shotgun (WGS) entry which is preliminary data.</text>
</comment>
<sequence length="436" mass="45905">MSLPHRPAPSAEELGITAARAGRGFRDGSITPEQLTGDLLERIERENPRLNAFYEVFATEAREAATAATRELREGRDRGPLHGVPVAIKDLFDVAGHVTTAGAHPGFHPPPAKADCEVVARLRASGAVLLGKTAVHEWALGVSTLNPHFGPTRNPHDTERIPGGSSGGSGAALAAGLTVLALGTDTGGSIRIPAALCGVVGLKPTYGLVSLRGVTPLSRSLDHAGPMATSVEDAFLLLEGISGFRRETAPRPRILLPKNYFSEDVEPKITDLVRAAAARLGKTESVEVAGVDAAWNANTVILFSDAAALHENQLKEHPEWFGETLAERMSTGFKYRGVDYARARDVQRDWTAYLTALLGDDAVLAVPTTPVPATVIGDREGTVLGRLMTRLTAPFNLAGAPVLSVPVGNIGALPVGMQLVAAPGRESILWAVAQGL</sequence>
<dbReference type="InterPro" id="IPR023631">
    <property type="entry name" value="Amidase_dom"/>
</dbReference>
<dbReference type="InterPro" id="IPR000120">
    <property type="entry name" value="Amidase"/>
</dbReference>
<feature type="domain" description="Amidase" evidence="2">
    <location>
        <begin position="35"/>
        <end position="427"/>
    </location>
</feature>
<dbReference type="InterPro" id="IPR036928">
    <property type="entry name" value="AS_sf"/>
</dbReference>
<gene>
    <name evidence="3" type="ORF">E6K74_08695</name>
</gene>
<comment type="similarity">
    <text evidence="1">Belongs to the amidase family.</text>
</comment>
<organism evidence="3 4">
    <name type="scientific">Eiseniibacteriota bacterium</name>
    <dbReference type="NCBI Taxonomy" id="2212470"/>
    <lineage>
        <taxon>Bacteria</taxon>
        <taxon>Candidatus Eiseniibacteriota</taxon>
    </lineage>
</organism>
<dbReference type="GO" id="GO:0003824">
    <property type="term" value="F:catalytic activity"/>
    <property type="evidence" value="ECO:0007669"/>
    <property type="project" value="InterPro"/>
</dbReference>
<dbReference type="PROSITE" id="PS00571">
    <property type="entry name" value="AMIDASES"/>
    <property type="match status" value="1"/>
</dbReference>
<dbReference type="InterPro" id="IPR020556">
    <property type="entry name" value="Amidase_CS"/>
</dbReference>
<reference evidence="3 4" key="1">
    <citation type="journal article" date="2019" name="Nat. Microbiol.">
        <title>Mediterranean grassland soil C-N compound turnover is dependent on rainfall and depth, and is mediated by genomically divergent microorganisms.</title>
        <authorList>
            <person name="Diamond S."/>
            <person name="Andeer P.F."/>
            <person name="Li Z."/>
            <person name="Crits-Christoph A."/>
            <person name="Burstein D."/>
            <person name="Anantharaman K."/>
            <person name="Lane K.R."/>
            <person name="Thomas B.C."/>
            <person name="Pan C."/>
            <person name="Northen T.R."/>
            <person name="Banfield J.F."/>
        </authorList>
    </citation>
    <scope>NUCLEOTIDE SEQUENCE [LARGE SCALE GENOMIC DNA]</scope>
    <source>
        <strain evidence="3">WS_4</strain>
    </source>
</reference>
<dbReference type="Gene3D" id="3.90.1300.10">
    <property type="entry name" value="Amidase signature (AS) domain"/>
    <property type="match status" value="1"/>
</dbReference>
<dbReference type="Proteomes" id="UP000319829">
    <property type="component" value="Unassembled WGS sequence"/>
</dbReference>
<name>A0A538SQQ1_UNCEI</name>
<dbReference type="Pfam" id="PF01425">
    <property type="entry name" value="Amidase"/>
    <property type="match status" value="1"/>
</dbReference>
<dbReference type="SUPFAM" id="SSF75304">
    <property type="entry name" value="Amidase signature (AS) enzymes"/>
    <property type="match status" value="1"/>
</dbReference>
<evidence type="ECO:0000313" key="4">
    <source>
        <dbReference type="Proteomes" id="UP000319829"/>
    </source>
</evidence>
<evidence type="ECO:0000259" key="2">
    <source>
        <dbReference type="Pfam" id="PF01425"/>
    </source>
</evidence>
<evidence type="ECO:0000256" key="1">
    <source>
        <dbReference type="ARBA" id="ARBA00009199"/>
    </source>
</evidence>
<dbReference type="PANTHER" id="PTHR11895">
    <property type="entry name" value="TRANSAMIDASE"/>
    <property type="match status" value="1"/>
</dbReference>
<dbReference type="PANTHER" id="PTHR11895:SF7">
    <property type="entry name" value="GLUTAMYL-TRNA(GLN) AMIDOTRANSFERASE SUBUNIT A, MITOCHONDRIAL"/>
    <property type="match status" value="1"/>
</dbReference>
<proteinExistence type="inferred from homology"/>